<gene>
    <name evidence="2" type="ORF">SAMN05443248_7769</name>
</gene>
<feature type="compositionally biased region" description="Basic and acidic residues" evidence="1">
    <location>
        <begin position="28"/>
        <end position="40"/>
    </location>
</feature>
<reference evidence="2 3" key="1">
    <citation type="submission" date="2016-11" db="EMBL/GenBank/DDBJ databases">
        <authorList>
            <person name="Jaros S."/>
            <person name="Januszkiewicz K."/>
            <person name="Wedrychowicz H."/>
        </authorList>
    </citation>
    <scope>NUCLEOTIDE SEQUENCE [LARGE SCALE GENOMIC DNA]</scope>
    <source>
        <strain evidence="2 3">GAS138</strain>
    </source>
</reference>
<evidence type="ECO:0000313" key="3">
    <source>
        <dbReference type="Proteomes" id="UP000189796"/>
    </source>
</evidence>
<evidence type="ECO:0000256" key="1">
    <source>
        <dbReference type="SAM" id="MobiDB-lite"/>
    </source>
</evidence>
<evidence type="ECO:0000313" key="2">
    <source>
        <dbReference type="EMBL" id="SHI05238.1"/>
    </source>
</evidence>
<dbReference type="EMBL" id="LT670817">
    <property type="protein sequence ID" value="SHI05238.1"/>
    <property type="molecule type" value="Genomic_DNA"/>
</dbReference>
<name>A0A1M5Y0A7_9BRAD</name>
<sequence>MPHDKGPLRFTKEMPATPLRHHHSPHGASERRWLRGDGFT</sequence>
<accession>A0A1M5Y0A7</accession>
<dbReference type="AlphaFoldDB" id="A0A1M5Y0A7"/>
<feature type="region of interest" description="Disordered" evidence="1">
    <location>
        <begin position="1"/>
        <end position="40"/>
    </location>
</feature>
<feature type="compositionally biased region" description="Basic and acidic residues" evidence="1">
    <location>
        <begin position="1"/>
        <end position="12"/>
    </location>
</feature>
<dbReference type="Proteomes" id="UP000189796">
    <property type="component" value="Chromosome I"/>
</dbReference>
<protein>
    <submittedName>
        <fullName evidence="2">Uncharacterized protein</fullName>
    </submittedName>
</protein>
<proteinExistence type="predicted"/>
<organism evidence="2 3">
    <name type="scientific">Bradyrhizobium erythrophlei</name>
    <dbReference type="NCBI Taxonomy" id="1437360"/>
    <lineage>
        <taxon>Bacteria</taxon>
        <taxon>Pseudomonadati</taxon>
        <taxon>Pseudomonadota</taxon>
        <taxon>Alphaproteobacteria</taxon>
        <taxon>Hyphomicrobiales</taxon>
        <taxon>Nitrobacteraceae</taxon>
        <taxon>Bradyrhizobium</taxon>
    </lineage>
</organism>